<dbReference type="EMBL" id="JALPRX010000109">
    <property type="protein sequence ID" value="MCK8787181.1"/>
    <property type="molecule type" value="Genomic_DNA"/>
</dbReference>
<proteinExistence type="predicted"/>
<comment type="caution">
    <text evidence="2">The sequence shown here is derived from an EMBL/GenBank/DDBJ whole genome shotgun (WGS) entry which is preliminary data.</text>
</comment>
<dbReference type="InterPro" id="IPR006680">
    <property type="entry name" value="Amidohydro-rel"/>
</dbReference>
<reference evidence="2" key="1">
    <citation type="submission" date="2022-04" db="EMBL/GenBank/DDBJ databases">
        <title>Roseomonas acroporae sp. nov., isolated from coral Acropora digitifera.</title>
        <authorList>
            <person name="Sun H."/>
        </authorList>
    </citation>
    <scope>NUCLEOTIDE SEQUENCE</scope>
    <source>
        <strain evidence="2">NAR14</strain>
    </source>
</reference>
<name>A0A9X2BXF8_9PROT</name>
<dbReference type="Pfam" id="PF04909">
    <property type="entry name" value="Amidohydro_2"/>
    <property type="match status" value="1"/>
</dbReference>
<evidence type="ECO:0000313" key="2">
    <source>
        <dbReference type="EMBL" id="MCK8787181.1"/>
    </source>
</evidence>
<dbReference type="InterPro" id="IPR032466">
    <property type="entry name" value="Metal_Hydrolase"/>
</dbReference>
<dbReference type="Proteomes" id="UP001139516">
    <property type="component" value="Unassembled WGS sequence"/>
</dbReference>
<dbReference type="Gene3D" id="3.20.20.140">
    <property type="entry name" value="Metal-dependent hydrolases"/>
    <property type="match status" value="1"/>
</dbReference>
<accession>A0A9X2BXF8</accession>
<feature type="domain" description="Amidohydrolase-related" evidence="1">
    <location>
        <begin position="6"/>
        <end position="284"/>
    </location>
</feature>
<organism evidence="2 3">
    <name type="scientific">Roseomonas acroporae</name>
    <dbReference type="NCBI Taxonomy" id="2937791"/>
    <lineage>
        <taxon>Bacteria</taxon>
        <taxon>Pseudomonadati</taxon>
        <taxon>Pseudomonadota</taxon>
        <taxon>Alphaproteobacteria</taxon>
        <taxon>Acetobacterales</taxon>
        <taxon>Roseomonadaceae</taxon>
        <taxon>Roseomonas</taxon>
    </lineage>
</organism>
<gene>
    <name evidence="2" type="ORF">M0638_22665</name>
</gene>
<dbReference type="AlphaFoldDB" id="A0A9X2BXF8"/>
<dbReference type="InterPro" id="IPR052358">
    <property type="entry name" value="Aro_Compnd_Degr_Hydrolases"/>
</dbReference>
<dbReference type="SUPFAM" id="SSF51556">
    <property type="entry name" value="Metallo-dependent hydrolases"/>
    <property type="match status" value="1"/>
</dbReference>
<protein>
    <submittedName>
        <fullName evidence="2">Amidohydrolase family protein</fullName>
    </submittedName>
</protein>
<dbReference type="PANTHER" id="PTHR35563:SF2">
    <property type="entry name" value="BARREL METAL-DEPENDENT HYDROLASE, PUTATIVE (AFU_ORTHOLOGUE AFUA_1G16240)-RELATED"/>
    <property type="match status" value="1"/>
</dbReference>
<dbReference type="GO" id="GO:0016787">
    <property type="term" value="F:hydrolase activity"/>
    <property type="evidence" value="ECO:0007669"/>
    <property type="project" value="InterPro"/>
</dbReference>
<dbReference type="PANTHER" id="PTHR35563">
    <property type="entry name" value="BARREL METAL-DEPENDENT HYDROLASE, PUTATIVE (AFU_ORTHOLOGUE AFUA_1G16240)-RELATED"/>
    <property type="match status" value="1"/>
</dbReference>
<evidence type="ECO:0000259" key="1">
    <source>
        <dbReference type="Pfam" id="PF04909"/>
    </source>
</evidence>
<evidence type="ECO:0000313" key="3">
    <source>
        <dbReference type="Proteomes" id="UP001139516"/>
    </source>
</evidence>
<sequence length="286" mass="29408">MTGGFCDSHIHVVADVARRPMIPGRAYTPGVATVDQVRRLGAPHGVTRFVVVQPSFYGTDNTVLVEALRELGGDGRGVAVLDPAEASEGELAALHAAGVRGLRLNLYSGHGAPADDRLAERFGAAAALAARQGWHVQVIAPLPVLAGAAPVLARAAVPLVIDHYGLPGGHAPGGEAGRALLGLLARPQVWVKLSAPYRSTGEVLGVAPDAAWLAAILGVAADRCVWGSDWPHTPPHEAQPGGGAPLPYRALDYGRVVAGFRAALPSAALADRIMGANAARLYGFAG</sequence>
<keyword evidence="3" id="KW-1185">Reference proteome</keyword>
<dbReference type="RefSeq" id="WP_248669236.1">
    <property type="nucleotide sequence ID" value="NZ_JALPRX010000109.1"/>
</dbReference>